<dbReference type="SMART" id="SM00021">
    <property type="entry name" value="DAX"/>
    <property type="match status" value="1"/>
</dbReference>
<keyword evidence="1 2" id="KW-0879">Wnt signaling pathway</keyword>
<dbReference type="Gene3D" id="2.40.240.130">
    <property type="match status" value="1"/>
</dbReference>
<gene>
    <name evidence="7" type="ORF">BOX15_Mlig031354g1</name>
</gene>
<dbReference type="SUPFAM" id="SSF54236">
    <property type="entry name" value="Ubiquitin-like"/>
    <property type="match status" value="1"/>
</dbReference>
<feature type="compositionally biased region" description="Polar residues" evidence="4">
    <location>
        <begin position="173"/>
        <end position="186"/>
    </location>
</feature>
<proteinExistence type="predicted"/>
<reference evidence="7 8" key="1">
    <citation type="submission" date="2017-06" db="EMBL/GenBank/DDBJ databases">
        <title>A platform for efficient transgenesis in Macrostomum lignano, a flatworm model organism for stem cell research.</title>
        <authorList>
            <person name="Berezikov E."/>
        </authorList>
    </citation>
    <scope>NUCLEOTIDE SEQUENCE [LARGE SCALE GENOMIC DNA]</scope>
    <source>
        <strain evidence="7">DV1</strain>
        <tissue evidence="7">Whole organism</tissue>
    </source>
</reference>
<dbReference type="PROSITE" id="PS50841">
    <property type="entry name" value="DIX"/>
    <property type="match status" value="1"/>
</dbReference>
<feature type="region of interest" description="Disordered" evidence="4">
    <location>
        <begin position="142"/>
        <end position="187"/>
    </location>
</feature>
<feature type="region of interest" description="Disordered" evidence="4">
    <location>
        <begin position="564"/>
        <end position="628"/>
    </location>
</feature>
<dbReference type="Proteomes" id="UP000215902">
    <property type="component" value="Unassembled WGS sequence"/>
</dbReference>
<keyword evidence="3" id="KW-0175">Coiled coil</keyword>
<sequence length="628" mass="68275">MDWSQQVPSYTAWVNSQLKKRPGYPLVKDLTDPSILNGTSLAVLVETVADVKLEDIIWYPIDDYDREQNILVVLDFMRSRRIRMHRIEPRVVMSGDVKAVMRLILALAAHYKPASVRHQKQAAQQQQAADGATLSRARKKLSSANNHNNNGEETPASGWLSSGCNSPRHGATPTISAGSHASSPTAQLLGFGSTAASSASGNGSELEEARSELKEMRSLILRLQDALSSGAASPMSAESNCSSNHSGMDGCFCGSGDKMHQQEQQKQQQQTVDELTLKVEELQYTLRYSEQRREMAEREAAAARNDNERLRRLVAEHQQCVAALSSELDRLKCSNSESATTSTAGAGDAHSVGDSAGSEAAVAAQCISRLRLALPPGDTGSQVVLDTLEHALHLSSANSSATTSASQQSLTPQQRKMQLKRLPLSAVPGFPIHRLDVPDTTGSAIGISSTSSGGPVSTRCLYYTERSAAPYLLNIPKPIGQVTLGDIKRCIQLPPNSSQHQQQSGGPQFSPWRYLFKVPQQQQQQQQQLQKPTKIEVADDNQVVPVWEDKIVVWVVSSSSSQKAESHTNGFHHQQQQQRGYSTANSSNGKKYYHHGNGSISVSGNGGIQLLPPGHQQQQQQQARATLL</sequence>
<evidence type="ECO:0000256" key="2">
    <source>
        <dbReference type="PROSITE-ProRule" id="PRU00069"/>
    </source>
</evidence>
<name>A0A267DKK5_9PLAT</name>
<evidence type="ECO:0000256" key="4">
    <source>
        <dbReference type="SAM" id="MobiDB-lite"/>
    </source>
</evidence>
<feature type="compositionally biased region" description="Low complexity" evidence="4">
    <location>
        <begin position="192"/>
        <end position="204"/>
    </location>
</feature>
<dbReference type="InterPro" id="IPR001158">
    <property type="entry name" value="DIX"/>
</dbReference>
<dbReference type="OrthoDB" id="30551at2759"/>
<dbReference type="Pfam" id="PF00307">
    <property type="entry name" value="CH"/>
    <property type="match status" value="1"/>
</dbReference>
<evidence type="ECO:0000256" key="3">
    <source>
        <dbReference type="SAM" id="Coils"/>
    </source>
</evidence>
<dbReference type="PROSITE" id="PS50021">
    <property type="entry name" value="CH"/>
    <property type="match status" value="1"/>
</dbReference>
<dbReference type="InterPro" id="IPR029071">
    <property type="entry name" value="Ubiquitin-like_domsf"/>
</dbReference>
<evidence type="ECO:0000259" key="5">
    <source>
        <dbReference type="PROSITE" id="PS50021"/>
    </source>
</evidence>
<dbReference type="GO" id="GO:0016055">
    <property type="term" value="P:Wnt signaling pathway"/>
    <property type="evidence" value="ECO:0007669"/>
    <property type="project" value="UniProtKB-KW"/>
</dbReference>
<feature type="domain" description="Calponin-homology (CH)" evidence="5">
    <location>
        <begin position="4"/>
        <end position="112"/>
    </location>
</feature>
<dbReference type="Pfam" id="PF00778">
    <property type="entry name" value="DIX"/>
    <property type="match status" value="1"/>
</dbReference>
<dbReference type="Gene3D" id="1.10.418.10">
    <property type="entry name" value="Calponin-like domain"/>
    <property type="match status" value="1"/>
</dbReference>
<dbReference type="SUPFAM" id="SSF47576">
    <property type="entry name" value="Calponin-homology domain, CH-domain"/>
    <property type="match status" value="1"/>
</dbReference>
<dbReference type="InterPro" id="IPR001715">
    <property type="entry name" value="CH_dom"/>
</dbReference>
<feature type="compositionally biased region" description="Polar residues" evidence="4">
    <location>
        <begin position="142"/>
        <end position="152"/>
    </location>
</feature>
<dbReference type="AlphaFoldDB" id="A0A267DKK5"/>
<dbReference type="InterPro" id="IPR036872">
    <property type="entry name" value="CH_dom_sf"/>
</dbReference>
<feature type="domain" description="DIX" evidence="6">
    <location>
        <begin position="455"/>
        <end position="559"/>
    </location>
</feature>
<dbReference type="InterPro" id="IPR038207">
    <property type="entry name" value="DIX_dom_sf"/>
</dbReference>
<protein>
    <recommendedName>
        <fullName evidence="9">Calponin-homology (CH) domain-containing protein</fullName>
    </recommendedName>
</protein>
<accession>A0A267DKK5</accession>
<evidence type="ECO:0000313" key="7">
    <source>
        <dbReference type="EMBL" id="PAA49237.1"/>
    </source>
</evidence>
<organism evidence="7 8">
    <name type="scientific">Macrostomum lignano</name>
    <dbReference type="NCBI Taxonomy" id="282301"/>
    <lineage>
        <taxon>Eukaryota</taxon>
        <taxon>Metazoa</taxon>
        <taxon>Spiralia</taxon>
        <taxon>Lophotrochozoa</taxon>
        <taxon>Platyhelminthes</taxon>
        <taxon>Rhabditophora</taxon>
        <taxon>Macrostomorpha</taxon>
        <taxon>Macrostomida</taxon>
        <taxon>Macrostomidae</taxon>
        <taxon>Macrostomum</taxon>
    </lineage>
</organism>
<dbReference type="CDD" id="cd21213">
    <property type="entry name" value="CH_DIXDC1"/>
    <property type="match status" value="1"/>
</dbReference>
<evidence type="ECO:0000256" key="1">
    <source>
        <dbReference type="ARBA" id="ARBA00022687"/>
    </source>
</evidence>
<comment type="caution">
    <text evidence="7">The sequence shown here is derived from an EMBL/GenBank/DDBJ whole genome shotgun (WGS) entry which is preliminary data.</text>
</comment>
<feature type="compositionally biased region" description="Polar residues" evidence="4">
    <location>
        <begin position="567"/>
        <end position="589"/>
    </location>
</feature>
<evidence type="ECO:0000259" key="6">
    <source>
        <dbReference type="PROSITE" id="PS50841"/>
    </source>
</evidence>
<evidence type="ECO:0000313" key="8">
    <source>
        <dbReference type="Proteomes" id="UP000215902"/>
    </source>
</evidence>
<evidence type="ECO:0008006" key="9">
    <source>
        <dbReference type="Google" id="ProtNLM"/>
    </source>
</evidence>
<keyword evidence="8" id="KW-1185">Reference proteome</keyword>
<dbReference type="STRING" id="282301.A0A267DKK5"/>
<feature type="coiled-coil region" evidence="3">
    <location>
        <begin position="265"/>
        <end position="320"/>
    </location>
</feature>
<feature type="region of interest" description="Disordered" evidence="4">
    <location>
        <begin position="192"/>
        <end position="211"/>
    </location>
</feature>
<dbReference type="EMBL" id="NIVC01003939">
    <property type="protein sequence ID" value="PAA49237.1"/>
    <property type="molecule type" value="Genomic_DNA"/>
</dbReference>